<feature type="chain" id="PRO_5015395476" description="Outer membrane protein beta-barrel domain-containing protein" evidence="4">
    <location>
        <begin position="20"/>
        <end position="813"/>
    </location>
</feature>
<dbReference type="PANTHER" id="PTHR40980">
    <property type="entry name" value="PLUG DOMAIN-CONTAINING PROTEIN"/>
    <property type="match status" value="1"/>
</dbReference>
<dbReference type="InterPro" id="IPR037066">
    <property type="entry name" value="Plug_dom_sf"/>
</dbReference>
<proteinExistence type="predicted"/>
<evidence type="ECO:0000313" key="7">
    <source>
        <dbReference type="Proteomes" id="UP000244450"/>
    </source>
</evidence>
<name>A0A2T7BIA1_9BACT</name>
<dbReference type="InterPro" id="IPR013783">
    <property type="entry name" value="Ig-like_fold"/>
</dbReference>
<keyword evidence="2" id="KW-0472">Membrane</keyword>
<dbReference type="EMBL" id="QCYK01000002">
    <property type="protein sequence ID" value="PUZ25998.1"/>
    <property type="molecule type" value="Genomic_DNA"/>
</dbReference>
<evidence type="ECO:0000256" key="1">
    <source>
        <dbReference type="ARBA" id="ARBA00004442"/>
    </source>
</evidence>
<evidence type="ECO:0000259" key="5">
    <source>
        <dbReference type="Pfam" id="PF14905"/>
    </source>
</evidence>
<evidence type="ECO:0000256" key="4">
    <source>
        <dbReference type="SAM" id="SignalP"/>
    </source>
</evidence>
<dbReference type="Pfam" id="PF14905">
    <property type="entry name" value="OMP_b-brl_3"/>
    <property type="match status" value="1"/>
</dbReference>
<feature type="signal peptide" evidence="4">
    <location>
        <begin position="1"/>
        <end position="19"/>
    </location>
</feature>
<dbReference type="Gene3D" id="2.60.40.10">
    <property type="entry name" value="Immunoglobulins"/>
    <property type="match status" value="1"/>
</dbReference>
<dbReference type="SUPFAM" id="SSF49464">
    <property type="entry name" value="Carboxypeptidase regulatory domain-like"/>
    <property type="match status" value="1"/>
</dbReference>
<comment type="caution">
    <text evidence="6">The sequence shown here is derived from an EMBL/GenBank/DDBJ whole genome shotgun (WGS) entry which is preliminary data.</text>
</comment>
<dbReference type="InterPro" id="IPR036942">
    <property type="entry name" value="Beta-barrel_TonB_sf"/>
</dbReference>
<dbReference type="Gene3D" id="2.40.170.20">
    <property type="entry name" value="TonB-dependent receptor, beta-barrel domain"/>
    <property type="match status" value="1"/>
</dbReference>
<evidence type="ECO:0000313" key="6">
    <source>
        <dbReference type="EMBL" id="PUZ25998.1"/>
    </source>
</evidence>
<protein>
    <recommendedName>
        <fullName evidence="5">Outer membrane protein beta-barrel domain-containing protein</fullName>
    </recommendedName>
</protein>
<reference evidence="6 7" key="1">
    <citation type="submission" date="2018-04" db="EMBL/GenBank/DDBJ databases">
        <title>Chitinophaga fuyangensis sp. nov., isolated from soil in a chemical factory.</title>
        <authorList>
            <person name="Chen K."/>
        </authorList>
    </citation>
    <scope>NUCLEOTIDE SEQUENCE [LARGE SCALE GENOMIC DNA]</scope>
    <source>
        <strain evidence="6 7">LY-1</strain>
    </source>
</reference>
<dbReference type="Gene3D" id="2.170.130.10">
    <property type="entry name" value="TonB-dependent receptor, plug domain"/>
    <property type="match status" value="1"/>
</dbReference>
<keyword evidence="7" id="KW-1185">Reference proteome</keyword>
<sequence>MKHLLLAGLMLLAGITLHAQNQNNGTVQTQVLDAQGKALPFVTLMLKKEKDSSLVKGELSSEDGHVKFEKIPFGTFYVEASLVGYQTAKTKTITIDATHPSAKVSNIVLSISTKTLQAVNVVGQKPFIERVGGTTTLNVENSVSSTGTTALEILRKAPGVTIDKDDNVLLKGQGGVTVMLDGRLTHLSGEQLANLLKNMSSETIASIEIITNPSAKYDAAGSTGIINIKTKKSKLTGMNGNVHGTMGKGMYMRYNAGADLNYMTNKYNLYGNYNLADNHTGTTRALDREVGGEPTDLLFSQRVKEKHHYNGNNYKAGIDYYLTPKQTLGFMFTGYNSAWQNNRPSTTTIQNVGMPIDSVLHSRTTNDEHYKNQTYNLNYKATLDTTGKEITFDGDYATFHNTGLEHLNDSMYNNAQQQYTAINGIRDNTNTNITIGTAKVDASLPFTKTTKVDVGLKASLVKTDNDLRYDSLFNNKYQFAPSRSNRFIYKENVYAAYAMVKHSFKKTDVVVGLRAEQTEATGISPTMSNTFKRSYLDLFPNVSVDQKIDSLNKVGISYSRRINRPQYDQLNPFLFFLDKFLYGSGNPNLMPEYMTKLEGAYTFKDKYILTLGYRHSKGMINEYMSNDTVTKVAYDTQINYDNSDGWDLAVTVPVDVTKWWNSSNNASVNRTIYRLRTDPVNQQLINFQNINFNYGFNTTNTFTVNNAVKLELSGYYYSRFAEGLWRGKAQYAVNVGAQYTFLNKKATLKLNVNDIFNTQQFIGGTHTPQLNIDIHNRWDSRRASLSFTYRFGKTDVKPQREHHSEEESRVKGN</sequence>
<dbReference type="GO" id="GO:0009279">
    <property type="term" value="C:cell outer membrane"/>
    <property type="evidence" value="ECO:0007669"/>
    <property type="project" value="UniProtKB-SubCell"/>
</dbReference>
<dbReference type="OrthoDB" id="905812at2"/>
<evidence type="ECO:0000256" key="3">
    <source>
        <dbReference type="ARBA" id="ARBA00023237"/>
    </source>
</evidence>
<organism evidence="6 7">
    <name type="scientific">Chitinophaga parva</name>
    <dbReference type="NCBI Taxonomy" id="2169414"/>
    <lineage>
        <taxon>Bacteria</taxon>
        <taxon>Pseudomonadati</taxon>
        <taxon>Bacteroidota</taxon>
        <taxon>Chitinophagia</taxon>
        <taxon>Chitinophagales</taxon>
        <taxon>Chitinophagaceae</taxon>
        <taxon>Chitinophaga</taxon>
    </lineage>
</organism>
<dbReference type="SUPFAM" id="SSF56935">
    <property type="entry name" value="Porins"/>
    <property type="match status" value="1"/>
</dbReference>
<dbReference type="InterPro" id="IPR041700">
    <property type="entry name" value="OMP_b-brl_3"/>
</dbReference>
<keyword evidence="3" id="KW-0998">Cell outer membrane</keyword>
<comment type="subcellular location">
    <subcellularLocation>
        <location evidence="1">Cell outer membrane</location>
    </subcellularLocation>
</comment>
<dbReference type="AlphaFoldDB" id="A0A2T7BIA1"/>
<gene>
    <name evidence="6" type="ORF">DCC81_17290</name>
</gene>
<dbReference type="Proteomes" id="UP000244450">
    <property type="component" value="Unassembled WGS sequence"/>
</dbReference>
<dbReference type="Pfam" id="PF13620">
    <property type="entry name" value="CarboxypepD_reg"/>
    <property type="match status" value="1"/>
</dbReference>
<evidence type="ECO:0000256" key="2">
    <source>
        <dbReference type="ARBA" id="ARBA00023136"/>
    </source>
</evidence>
<dbReference type="InterPro" id="IPR008969">
    <property type="entry name" value="CarboxyPept-like_regulatory"/>
</dbReference>
<feature type="domain" description="Outer membrane protein beta-barrel" evidence="5">
    <location>
        <begin position="382"/>
        <end position="789"/>
    </location>
</feature>
<dbReference type="RefSeq" id="WP_108687837.1">
    <property type="nucleotide sequence ID" value="NZ_QCYK01000002.1"/>
</dbReference>
<accession>A0A2T7BIA1</accession>
<keyword evidence="4" id="KW-0732">Signal</keyword>
<dbReference type="PANTHER" id="PTHR40980:SF4">
    <property type="entry name" value="TONB-DEPENDENT RECEPTOR-LIKE BETA-BARREL DOMAIN-CONTAINING PROTEIN"/>
    <property type="match status" value="1"/>
</dbReference>